<gene>
    <name evidence="3" type="ORF">PHYPSEUDO_003264</name>
</gene>
<comment type="caution">
    <text evidence="3">The sequence shown here is derived from an EMBL/GenBank/DDBJ whole genome shotgun (WGS) entry which is preliminary data.</text>
</comment>
<protein>
    <recommendedName>
        <fullName evidence="5">Transmembrane protein</fullName>
    </recommendedName>
</protein>
<proteinExistence type="predicted"/>
<evidence type="ECO:0000313" key="3">
    <source>
        <dbReference type="EMBL" id="KAG7383844.1"/>
    </source>
</evidence>
<feature type="transmembrane region" description="Helical" evidence="2">
    <location>
        <begin position="479"/>
        <end position="497"/>
    </location>
</feature>
<evidence type="ECO:0000313" key="4">
    <source>
        <dbReference type="Proteomes" id="UP000694044"/>
    </source>
</evidence>
<keyword evidence="2" id="KW-0472">Membrane</keyword>
<dbReference type="OrthoDB" id="68488at2759"/>
<evidence type="ECO:0000256" key="1">
    <source>
        <dbReference type="SAM" id="MobiDB-lite"/>
    </source>
</evidence>
<feature type="region of interest" description="Disordered" evidence="1">
    <location>
        <begin position="653"/>
        <end position="674"/>
    </location>
</feature>
<name>A0A8T1VWB1_9STRA</name>
<accession>A0A8T1VWB1</accession>
<dbReference type="Proteomes" id="UP000694044">
    <property type="component" value="Unassembled WGS sequence"/>
</dbReference>
<feature type="transmembrane region" description="Helical" evidence="2">
    <location>
        <begin position="1411"/>
        <end position="1435"/>
    </location>
</feature>
<keyword evidence="2" id="KW-0812">Transmembrane</keyword>
<keyword evidence="2" id="KW-1133">Transmembrane helix</keyword>
<sequence length="1623" mass="181610">MADPTTSSTKRSRAREWQQLLLRPDIAHCLAFSKLRCLISIFSIVLLATDIPRSGLGVRGLGQFYPAPIMPDTAVRFGPFDYPVRHIWRTREAQSNESDAFRGLEGAHPVHSANVWSYKYDTTSLGLRGAVGLLNVTGYPDFLLYRGELGRQGNHRAVLALNTTFSMLDAFIAAAQARTLPKRNGAGVSWTSVRFATEHNWVDRAHQYLTHFIWQRRIWSLHSLHVPQIPRPTDSLRICTTATEPNSPPQPRFCTYPGIWDCEHPLNASLPVVRLPGHMDIRFQDLQRRYPDLLLDVTLISTHRPSMSSGTLSYTLFNCEEHEIVMLTRGRRCSGNITGFSSEAGGCRTVFVDDYRYERNTLQTNVEDWYFVIASMRAGAQGYVWVRLALLYYAAFITTAGYPKQERHLYSRLASAVLLVFKIPFQVIVYSSLLPVIGYVASLLLDGNFMDIFLDSYWTTLEGTSNFELLSFFKSAVTQMRTVWLIALLVDLMVLAARKPLNGSEEKLPGIRGLAISFASALTIVGPYKQSTFRNSEIVRAIRLPNVGHRMDTVQATPQWYFNESTYMFDDSMTMLAFCIGVLVAVASAARLVSFCLRADQGLVLISTLNVPYGTEFLWPMTSLTIGFNALPNRVKMTPEPQALLASSAPSSYFSNSKVSPSPPTTFAGPSEPESPLRNFRLRLAGLCSRTRDSATATKAQPPPAALCSRTAASHSVLQLMNITMMTDPWNFFWLRVIGIQLCVYRVRPTRSPVCDVDNSCVLLSYAVILPYPAEELEERTGLSGDDFEFLDSTMRATAEFSPERLVSHPMAAIHPRGASTWDGNAERPTQVPEVTSIRNNSARRASTCEWHNLLPRPDIHHCIALSKLRCIFTVVSLALLLTDIPRTGLGIRNLHEFYPIPLMPSTAVRFGPFEYPVAHIRRLDNDTSGAGGAGHTSTQFAGLKGTQPIFAARAWPYQFDTLSVGLRGAVELLNVTEFPQFLLYKPQEGQPTTNGESFFELRTAFTMLDAFIHAAHAKLRPADSSRPTTMSYVTKHNWVDRIHHFVVRFASTNPAWRWHSLHVPHLSNETRSLALCSNAAIAKRSSPRPRFCNHPGVWKCENPLDPALPPVRLWDHMDLRLQSLQQRYPGLELEMALLTSQRLSSTSGAMDTTFYSYEALEITVLTRGKRCVEDKTKSSSEDKVVTTCTTVFLDDYRYERDTIRTNLVDWYSIISLLRGGAQAYVWLRLSLLIYGAYTATRVKSASSSRLLATASILLKIPFEVVVYSSLLPVSAYVVAQVMDSSFMDIYLDSYWAAVGGSIRIDLVTFLRSTAVQMRNVWLLALLVTLAVLAVRKTREYWGEGIPAIRGLVISFTSTLTVFGPYKETTQRDTNILNLFQVAGAGKTMDVVRSNLVGHFNVSRYLFDDSAVMLLFCVCVVIGMAIAIRVGCFLVSRMTKVHCTTGNIILSSTPVIPCGMQRLWLTSVLSVQFSVRSRVPVKPRSRPSQVVASLLPQPTKVRPIRSPSSISSFKRTTRGNLLGDEDYNSTEFRSILQLMNIAMMTDPWNFVWLRVLGVQLYLYRIRIAPSALGDSSRALSYPVILPYTEDEMEAHTGLSSSDFQLLDSASSRDIPMLVLLQSG</sequence>
<feature type="transmembrane region" description="Helical" evidence="2">
    <location>
        <begin position="423"/>
        <end position="445"/>
    </location>
</feature>
<feature type="transmembrane region" description="Helical" evidence="2">
    <location>
        <begin position="1347"/>
        <end position="1366"/>
    </location>
</feature>
<organism evidence="3 4">
    <name type="scientific">Phytophthora pseudosyringae</name>
    <dbReference type="NCBI Taxonomy" id="221518"/>
    <lineage>
        <taxon>Eukaryota</taxon>
        <taxon>Sar</taxon>
        <taxon>Stramenopiles</taxon>
        <taxon>Oomycota</taxon>
        <taxon>Peronosporomycetes</taxon>
        <taxon>Peronosporales</taxon>
        <taxon>Peronosporaceae</taxon>
        <taxon>Phytophthora</taxon>
    </lineage>
</organism>
<evidence type="ECO:0000256" key="2">
    <source>
        <dbReference type="SAM" id="Phobius"/>
    </source>
</evidence>
<feature type="transmembrane region" description="Helical" evidence="2">
    <location>
        <begin position="382"/>
        <end position="402"/>
    </location>
</feature>
<reference evidence="3" key="1">
    <citation type="submission" date="2021-02" db="EMBL/GenBank/DDBJ databases">
        <authorList>
            <person name="Palmer J.M."/>
        </authorList>
    </citation>
    <scope>NUCLEOTIDE SEQUENCE</scope>
    <source>
        <strain evidence="3">SCRP734</strain>
    </source>
</reference>
<feature type="transmembrane region" description="Helical" evidence="2">
    <location>
        <begin position="1317"/>
        <end position="1335"/>
    </location>
</feature>
<dbReference type="EMBL" id="JAGDFM010000165">
    <property type="protein sequence ID" value="KAG7383844.1"/>
    <property type="molecule type" value="Genomic_DNA"/>
</dbReference>
<feature type="transmembrane region" description="Helical" evidence="2">
    <location>
        <begin position="573"/>
        <end position="593"/>
    </location>
</feature>
<keyword evidence="4" id="KW-1185">Reference proteome</keyword>
<evidence type="ECO:0008006" key="5">
    <source>
        <dbReference type="Google" id="ProtNLM"/>
    </source>
</evidence>
<feature type="transmembrane region" description="Helical" evidence="2">
    <location>
        <begin position="509"/>
        <end position="528"/>
    </location>
</feature>